<feature type="region of interest" description="Disordered" evidence="1">
    <location>
        <begin position="111"/>
        <end position="133"/>
    </location>
</feature>
<dbReference type="InterPro" id="IPR014840">
    <property type="entry name" value="HRD"/>
</dbReference>
<feature type="compositionally biased region" description="Polar residues" evidence="1">
    <location>
        <begin position="299"/>
        <end position="308"/>
    </location>
</feature>
<name>A0A4U5NAC6_POPAL</name>
<sequence>MEAGHAKEGDTSSPPRQRFYIELKPGETTIVSWKKLLKDAAANKANPSHSNNQTAAAAASTSAFVMEPASGETAQQEALFALGQLTKPIPKNAPSSSRLGSVIEKTEQLYVGNQSSDEEELDGAPDEDQYDTKDSFIDDTELDECFEVDESTTKHNGFIVNKGKLEHMNRPISSSHFQPKKRKNNMQKAREEKDGDRVRDKHAKLGQGRMNVATGNIPMNEPFPTNTQNLAVNGITNRDDSISNTGQNDTEKQMNGVLQPGNLGRIVKDTSELSRVAYQKYQENNAPGQSAPQSKRLASETSNASSPKVSHRNKKGRHELPDLNLRHYPVQAEKKTATMHPKDVSSLQPKGSMVERAIRDLEKVVAESRPRNTDAQDADTLSMSIKRRLPFEVKQKLAKVARLAQSSQGKISEELISHLMTILGHLIQLRTLKKNLREMVEMGLTAKQEKADRFQKIKKEVMEMIELQLFKQRDKAVVDFQKAIIHGEKGAINRKYVMDDKMEDKICDLYDLFVQGMYEDKGPQIRKLYAEVAELWPNGAMDNHGIKIAICRAKERRRIFYNNEKVEEKARIEKLSRQWKGNNVGGKATSNARAKCEHGGVSASAAIAQYLSGPARPIPSFLKSRNDDPPKQEKLEKMTFPMLKEHMKQQKREFDRGLKKSSPKVDRKSHMSHMQDVGMQDGL</sequence>
<proteinExistence type="predicted"/>
<gene>
    <name evidence="3" type="ORF">D5086_0000273610</name>
</gene>
<evidence type="ECO:0000259" key="2">
    <source>
        <dbReference type="Pfam" id="PF08729"/>
    </source>
</evidence>
<feature type="domain" description="Hpc2-related" evidence="2">
    <location>
        <begin position="118"/>
        <end position="166"/>
    </location>
</feature>
<feature type="compositionally biased region" description="Basic and acidic residues" evidence="1">
    <location>
        <begin position="638"/>
        <end position="669"/>
    </location>
</feature>
<feature type="region of interest" description="Disordered" evidence="1">
    <location>
        <begin position="283"/>
        <end position="320"/>
    </location>
</feature>
<feature type="region of interest" description="Disordered" evidence="1">
    <location>
        <begin position="236"/>
        <end position="262"/>
    </location>
</feature>
<comment type="caution">
    <text evidence="3">The sequence shown here is derived from an EMBL/GenBank/DDBJ whole genome shotgun (WGS) entry which is preliminary data.</text>
</comment>
<dbReference type="AlphaFoldDB" id="A0A4U5NAC6"/>
<dbReference type="STRING" id="43335.A0A4U5NAC6"/>
<protein>
    <submittedName>
        <fullName evidence="3">Ubinuclein-1-like isoform X5</fullName>
    </submittedName>
</protein>
<feature type="compositionally biased region" description="Polar residues" evidence="1">
    <location>
        <begin position="236"/>
        <end position="248"/>
    </location>
</feature>
<feature type="region of interest" description="Disordered" evidence="1">
    <location>
        <begin position="41"/>
        <end position="61"/>
    </location>
</feature>
<feature type="compositionally biased region" description="Polar residues" evidence="1">
    <location>
        <begin position="283"/>
        <end position="293"/>
    </location>
</feature>
<feature type="region of interest" description="Disordered" evidence="1">
    <location>
        <begin position="638"/>
        <end position="683"/>
    </location>
</feature>
<dbReference type="Pfam" id="PF08729">
    <property type="entry name" value="HUN"/>
    <property type="match status" value="1"/>
</dbReference>
<dbReference type="EMBL" id="RCHU01001072">
    <property type="protein sequence ID" value="TKR79302.1"/>
    <property type="molecule type" value="Genomic_DNA"/>
</dbReference>
<evidence type="ECO:0000313" key="3">
    <source>
        <dbReference type="EMBL" id="TKR79302.1"/>
    </source>
</evidence>
<feature type="compositionally biased region" description="Acidic residues" evidence="1">
    <location>
        <begin position="116"/>
        <end position="129"/>
    </location>
</feature>
<reference evidence="3" key="1">
    <citation type="submission" date="2018-10" db="EMBL/GenBank/DDBJ databases">
        <title>Population genomic analysis revealed the cold adaptation of white poplar.</title>
        <authorList>
            <person name="Liu Y.-J."/>
        </authorList>
    </citation>
    <scope>NUCLEOTIDE SEQUENCE [LARGE SCALE GENOMIC DNA]</scope>
    <source>
        <strain evidence="3">PAL-ZL1</strain>
    </source>
</reference>
<feature type="compositionally biased region" description="Basic and acidic residues" evidence="1">
    <location>
        <begin position="188"/>
        <end position="199"/>
    </location>
</feature>
<evidence type="ECO:0000256" key="1">
    <source>
        <dbReference type="SAM" id="MobiDB-lite"/>
    </source>
</evidence>
<accession>A0A4U5NAC6</accession>
<dbReference type="PANTHER" id="PTHR21669">
    <property type="entry name" value="CAPZ-INTERACTING PROTEIN AND RELATED PROTEINS"/>
    <property type="match status" value="1"/>
</dbReference>
<dbReference type="GO" id="GO:0005634">
    <property type="term" value="C:nucleus"/>
    <property type="evidence" value="ECO:0007669"/>
    <property type="project" value="TreeGrafter"/>
</dbReference>
<dbReference type="GO" id="GO:0006325">
    <property type="term" value="P:chromatin organization"/>
    <property type="evidence" value="ECO:0007669"/>
    <property type="project" value="TreeGrafter"/>
</dbReference>
<feature type="region of interest" description="Disordered" evidence="1">
    <location>
        <begin position="169"/>
        <end position="202"/>
    </location>
</feature>
<dbReference type="PANTHER" id="PTHR21669:SF28">
    <property type="entry name" value="YEMANUCLEIN"/>
    <property type="match status" value="1"/>
</dbReference>
<organism evidence="3">
    <name type="scientific">Populus alba</name>
    <name type="common">White poplar</name>
    <dbReference type="NCBI Taxonomy" id="43335"/>
    <lineage>
        <taxon>Eukaryota</taxon>
        <taxon>Viridiplantae</taxon>
        <taxon>Streptophyta</taxon>
        <taxon>Embryophyta</taxon>
        <taxon>Tracheophyta</taxon>
        <taxon>Spermatophyta</taxon>
        <taxon>Magnoliopsida</taxon>
        <taxon>eudicotyledons</taxon>
        <taxon>Gunneridae</taxon>
        <taxon>Pentapetalae</taxon>
        <taxon>rosids</taxon>
        <taxon>fabids</taxon>
        <taxon>Malpighiales</taxon>
        <taxon>Salicaceae</taxon>
        <taxon>Saliceae</taxon>
        <taxon>Populus</taxon>
    </lineage>
</organism>